<evidence type="ECO:0000256" key="1">
    <source>
        <dbReference type="ARBA" id="ARBA00022723"/>
    </source>
</evidence>
<feature type="domain" description="4Fe-4S ferredoxin-type" evidence="4">
    <location>
        <begin position="69"/>
        <end position="98"/>
    </location>
</feature>
<evidence type="ECO:0000256" key="2">
    <source>
        <dbReference type="ARBA" id="ARBA00023004"/>
    </source>
</evidence>
<reference evidence="5" key="1">
    <citation type="submission" date="2020-10" db="EMBL/GenBank/DDBJ databases">
        <authorList>
            <person name="Gilroy R."/>
        </authorList>
    </citation>
    <scope>NUCLEOTIDE SEQUENCE</scope>
    <source>
        <strain evidence="5">D5-748</strain>
    </source>
</reference>
<evidence type="ECO:0000259" key="4">
    <source>
        <dbReference type="PROSITE" id="PS51379"/>
    </source>
</evidence>
<dbReference type="PANTHER" id="PTHR43255">
    <property type="entry name" value="IRON-SULFUR-BINDING OXIDOREDUCTASE FADF-RELATED-RELATED"/>
    <property type="match status" value="1"/>
</dbReference>
<dbReference type="GO" id="GO:0046872">
    <property type="term" value="F:metal ion binding"/>
    <property type="evidence" value="ECO:0007669"/>
    <property type="project" value="UniProtKB-KW"/>
</dbReference>
<evidence type="ECO:0000313" key="5">
    <source>
        <dbReference type="EMBL" id="MBO8445298.1"/>
    </source>
</evidence>
<dbReference type="Proteomes" id="UP000823619">
    <property type="component" value="Unassembled WGS sequence"/>
</dbReference>
<dbReference type="PROSITE" id="PS00198">
    <property type="entry name" value="4FE4S_FER_1"/>
    <property type="match status" value="2"/>
</dbReference>
<gene>
    <name evidence="5" type="ORF">IAC23_06360</name>
</gene>
<evidence type="ECO:0000313" key="6">
    <source>
        <dbReference type="Proteomes" id="UP000823619"/>
    </source>
</evidence>
<feature type="domain" description="4Fe-4S ferredoxin-type" evidence="4">
    <location>
        <begin position="27"/>
        <end position="57"/>
    </location>
</feature>
<organism evidence="5 6">
    <name type="scientific">Candidatus Cryptobacteroides merdavium</name>
    <dbReference type="NCBI Taxonomy" id="2840769"/>
    <lineage>
        <taxon>Bacteria</taxon>
        <taxon>Pseudomonadati</taxon>
        <taxon>Bacteroidota</taxon>
        <taxon>Bacteroidia</taxon>
        <taxon>Bacteroidales</taxon>
        <taxon>Candidatus Cryptobacteroides</taxon>
    </lineage>
</organism>
<protein>
    <submittedName>
        <fullName evidence="5">4Fe-4S dicluster domain-containing protein</fullName>
    </submittedName>
</protein>
<dbReference type="InterPro" id="IPR009051">
    <property type="entry name" value="Helical_ferredxn"/>
</dbReference>
<proteinExistence type="predicted"/>
<dbReference type="GO" id="GO:0051536">
    <property type="term" value="F:iron-sulfur cluster binding"/>
    <property type="evidence" value="ECO:0007669"/>
    <property type="project" value="UniProtKB-KW"/>
</dbReference>
<dbReference type="SUPFAM" id="SSF46548">
    <property type="entry name" value="alpha-helical ferredoxin"/>
    <property type="match status" value="1"/>
</dbReference>
<name>A0A9D9EEA9_9BACT</name>
<dbReference type="PANTHER" id="PTHR43255:SF2">
    <property type="entry name" value="HETERODISULFIDE REDUCTASE RELATED PROTEIN"/>
    <property type="match status" value="1"/>
</dbReference>
<keyword evidence="3" id="KW-0411">Iron-sulfur</keyword>
<dbReference type="InterPro" id="IPR051460">
    <property type="entry name" value="HdrC_iron-sulfur_subunit"/>
</dbReference>
<dbReference type="EMBL" id="JADIMO010000082">
    <property type="protein sequence ID" value="MBO8445298.1"/>
    <property type="molecule type" value="Genomic_DNA"/>
</dbReference>
<sequence>MDFGFKISPSSAVNLDNVDLTLYNRLLEAEPDISKCIACGSCTASCPANRFSGMSVRKAILNLQRGKEKETAKMLSNCMLCGKCTMVCPRGINTRHLILSICKLYKEDEK</sequence>
<reference evidence="5" key="2">
    <citation type="journal article" date="2021" name="PeerJ">
        <title>Extensive microbial diversity within the chicken gut microbiome revealed by metagenomics and culture.</title>
        <authorList>
            <person name="Gilroy R."/>
            <person name="Ravi A."/>
            <person name="Getino M."/>
            <person name="Pursley I."/>
            <person name="Horton D.L."/>
            <person name="Alikhan N.F."/>
            <person name="Baker D."/>
            <person name="Gharbi K."/>
            <person name="Hall N."/>
            <person name="Watson M."/>
            <person name="Adriaenssens E.M."/>
            <person name="Foster-Nyarko E."/>
            <person name="Jarju S."/>
            <person name="Secka A."/>
            <person name="Antonio M."/>
            <person name="Oren A."/>
            <person name="Chaudhuri R.R."/>
            <person name="La Ragione R."/>
            <person name="Hildebrand F."/>
            <person name="Pallen M.J."/>
        </authorList>
    </citation>
    <scope>NUCLEOTIDE SEQUENCE</scope>
    <source>
        <strain evidence="5">D5-748</strain>
    </source>
</reference>
<dbReference type="Gene3D" id="1.10.1060.10">
    <property type="entry name" value="Alpha-helical ferredoxin"/>
    <property type="match status" value="1"/>
</dbReference>
<dbReference type="InterPro" id="IPR017896">
    <property type="entry name" value="4Fe4S_Fe-S-bd"/>
</dbReference>
<dbReference type="GO" id="GO:0005886">
    <property type="term" value="C:plasma membrane"/>
    <property type="evidence" value="ECO:0007669"/>
    <property type="project" value="TreeGrafter"/>
</dbReference>
<dbReference type="PROSITE" id="PS51379">
    <property type="entry name" value="4FE4S_FER_2"/>
    <property type="match status" value="2"/>
</dbReference>
<keyword evidence="1" id="KW-0479">Metal-binding</keyword>
<evidence type="ECO:0000256" key="3">
    <source>
        <dbReference type="ARBA" id="ARBA00023014"/>
    </source>
</evidence>
<dbReference type="InterPro" id="IPR017900">
    <property type="entry name" value="4Fe4S_Fe_S_CS"/>
</dbReference>
<dbReference type="Pfam" id="PF13183">
    <property type="entry name" value="Fer4_8"/>
    <property type="match status" value="1"/>
</dbReference>
<keyword evidence="2" id="KW-0408">Iron</keyword>
<comment type="caution">
    <text evidence="5">The sequence shown here is derived from an EMBL/GenBank/DDBJ whole genome shotgun (WGS) entry which is preliminary data.</text>
</comment>
<dbReference type="AlphaFoldDB" id="A0A9D9EEA9"/>
<accession>A0A9D9EEA9</accession>